<keyword evidence="3 13" id="KW-0808">Transferase</keyword>
<dbReference type="EC" id="2.1.1.-" evidence="13"/>
<keyword evidence="9" id="KW-0010">Activator</keyword>
<evidence type="ECO:0000256" key="10">
    <source>
        <dbReference type="ARBA" id="ARBA00023163"/>
    </source>
</evidence>
<evidence type="ECO:0000256" key="3">
    <source>
        <dbReference type="ARBA" id="ARBA00022679"/>
    </source>
</evidence>
<dbReference type="GO" id="GO:0006281">
    <property type="term" value="P:DNA repair"/>
    <property type="evidence" value="ECO:0007669"/>
    <property type="project" value="UniProtKB-KW"/>
</dbReference>
<dbReference type="PANTHER" id="PTHR43280">
    <property type="entry name" value="ARAC-FAMILY TRANSCRIPTIONAL REGULATOR"/>
    <property type="match status" value="1"/>
</dbReference>
<protein>
    <submittedName>
        <fullName evidence="13">Bifunctional transcriptional activator/DNA repair enzyme AdaA</fullName>
        <ecNumber evidence="13">2.1.1.-</ecNumber>
    </submittedName>
</protein>
<dbReference type="InterPro" id="IPR004026">
    <property type="entry name" value="Ada_DNA_repair_Zn-bd"/>
</dbReference>
<dbReference type="PROSITE" id="PS00041">
    <property type="entry name" value="HTH_ARAC_FAMILY_1"/>
    <property type="match status" value="1"/>
</dbReference>
<dbReference type="GO" id="GO:0003700">
    <property type="term" value="F:DNA-binding transcription factor activity"/>
    <property type="evidence" value="ECO:0007669"/>
    <property type="project" value="InterPro"/>
</dbReference>
<keyword evidence="10" id="KW-0804">Transcription</keyword>
<dbReference type="GO" id="GO:0008168">
    <property type="term" value="F:methyltransferase activity"/>
    <property type="evidence" value="ECO:0007669"/>
    <property type="project" value="UniProtKB-KW"/>
</dbReference>
<dbReference type="SUPFAM" id="SSF46689">
    <property type="entry name" value="Homeodomain-like"/>
    <property type="match status" value="1"/>
</dbReference>
<dbReference type="InterPro" id="IPR016220">
    <property type="entry name" value="Me-P-triester_DNA_alkyl-Trfase"/>
</dbReference>
<evidence type="ECO:0000256" key="8">
    <source>
        <dbReference type="ARBA" id="ARBA00023125"/>
    </source>
</evidence>
<dbReference type="SMART" id="SM00342">
    <property type="entry name" value="HTH_ARAC"/>
    <property type="match status" value="1"/>
</dbReference>
<dbReference type="InterPro" id="IPR018062">
    <property type="entry name" value="HTH_AraC-typ_CS"/>
</dbReference>
<dbReference type="InterPro" id="IPR035451">
    <property type="entry name" value="Ada-like_dom_sf"/>
</dbReference>
<dbReference type="InterPro" id="IPR018060">
    <property type="entry name" value="HTH_AraC"/>
</dbReference>
<evidence type="ECO:0000256" key="1">
    <source>
        <dbReference type="ARBA" id="ARBA00001947"/>
    </source>
</evidence>
<evidence type="ECO:0000256" key="2">
    <source>
        <dbReference type="ARBA" id="ARBA00022603"/>
    </source>
</evidence>
<comment type="caution">
    <text evidence="13">The sequence shown here is derived from an EMBL/GenBank/DDBJ whole genome shotgun (WGS) entry which is preliminary data.</text>
</comment>
<evidence type="ECO:0000256" key="11">
    <source>
        <dbReference type="ARBA" id="ARBA00023204"/>
    </source>
</evidence>
<evidence type="ECO:0000256" key="6">
    <source>
        <dbReference type="ARBA" id="ARBA00022833"/>
    </source>
</evidence>
<name>A0A644Y9S0_9ZZZZ</name>
<dbReference type="EMBL" id="VSSQ01004404">
    <property type="protein sequence ID" value="MPM25059.1"/>
    <property type="molecule type" value="Genomic_DNA"/>
</dbReference>
<keyword evidence="5" id="KW-0227">DNA damage</keyword>
<evidence type="ECO:0000256" key="9">
    <source>
        <dbReference type="ARBA" id="ARBA00023159"/>
    </source>
</evidence>
<dbReference type="Gene3D" id="1.10.10.60">
    <property type="entry name" value="Homeodomain-like"/>
    <property type="match status" value="1"/>
</dbReference>
<dbReference type="SUPFAM" id="SSF57884">
    <property type="entry name" value="Ada DNA repair protein, N-terminal domain (N-Ada 10)"/>
    <property type="match status" value="1"/>
</dbReference>
<keyword evidence="7" id="KW-0805">Transcription regulation</keyword>
<dbReference type="AlphaFoldDB" id="A0A644Y9S0"/>
<organism evidence="13">
    <name type="scientific">bioreactor metagenome</name>
    <dbReference type="NCBI Taxonomy" id="1076179"/>
    <lineage>
        <taxon>unclassified sequences</taxon>
        <taxon>metagenomes</taxon>
        <taxon>ecological metagenomes</taxon>
    </lineage>
</organism>
<dbReference type="Pfam" id="PF02805">
    <property type="entry name" value="Ada_Zn_binding"/>
    <property type="match status" value="1"/>
</dbReference>
<evidence type="ECO:0000256" key="4">
    <source>
        <dbReference type="ARBA" id="ARBA00022723"/>
    </source>
</evidence>
<evidence type="ECO:0000313" key="13">
    <source>
        <dbReference type="EMBL" id="MPM25059.1"/>
    </source>
</evidence>
<keyword evidence="2 13" id="KW-0489">Methyltransferase</keyword>
<reference evidence="13" key="1">
    <citation type="submission" date="2019-08" db="EMBL/GenBank/DDBJ databases">
        <authorList>
            <person name="Kucharzyk K."/>
            <person name="Murdoch R.W."/>
            <person name="Higgins S."/>
            <person name="Loffler F."/>
        </authorList>
    </citation>
    <scope>NUCLEOTIDE SEQUENCE</scope>
</reference>
<keyword evidence="4" id="KW-0479">Metal-binding</keyword>
<gene>
    <name evidence="13" type="primary">adaA_5</name>
    <name evidence="13" type="ORF">SDC9_71549</name>
</gene>
<dbReference type="InterPro" id="IPR009057">
    <property type="entry name" value="Homeodomain-like_sf"/>
</dbReference>
<dbReference type="GO" id="GO:0043565">
    <property type="term" value="F:sequence-specific DNA binding"/>
    <property type="evidence" value="ECO:0007669"/>
    <property type="project" value="InterPro"/>
</dbReference>
<dbReference type="PIRSF" id="PIRSF000408">
    <property type="entry name" value="Alkyltransferas_AdaA"/>
    <property type="match status" value="1"/>
</dbReference>
<dbReference type="PROSITE" id="PS01124">
    <property type="entry name" value="HTH_ARAC_FAMILY_2"/>
    <property type="match status" value="1"/>
</dbReference>
<evidence type="ECO:0000259" key="12">
    <source>
        <dbReference type="PROSITE" id="PS01124"/>
    </source>
</evidence>
<proteinExistence type="predicted"/>
<evidence type="ECO:0000256" key="7">
    <source>
        <dbReference type="ARBA" id="ARBA00023015"/>
    </source>
</evidence>
<dbReference type="PANTHER" id="PTHR43280:SF2">
    <property type="entry name" value="HTH-TYPE TRANSCRIPTIONAL REGULATOR EXSA"/>
    <property type="match status" value="1"/>
</dbReference>
<keyword evidence="6" id="KW-0862">Zinc</keyword>
<sequence length="183" mass="21405">MTSEEKWKRIIENDIDSDGKFFYAVKTTKIFCRPSCKSKTPLRVNVTFFDTKNQAIAAGYRPCKRCRPDLLQFNPSEDLVYKTKNLIDIYFNNSYDLEREIQDLGINRNHLNKLFLSYYGKTITQYLRFVRVEKAKLMLLEGSKIIESAFECGFGSVSSFYSSFKKETGYAPKLFIKIMKNNK</sequence>
<keyword evidence="8" id="KW-0238">DNA-binding</keyword>
<dbReference type="GO" id="GO:0032259">
    <property type="term" value="P:methylation"/>
    <property type="evidence" value="ECO:0007669"/>
    <property type="project" value="UniProtKB-KW"/>
</dbReference>
<dbReference type="GO" id="GO:0008270">
    <property type="term" value="F:zinc ion binding"/>
    <property type="evidence" value="ECO:0007669"/>
    <property type="project" value="InterPro"/>
</dbReference>
<accession>A0A644Y9S0</accession>
<dbReference type="Pfam" id="PF12833">
    <property type="entry name" value="HTH_18"/>
    <property type="match status" value="1"/>
</dbReference>
<keyword evidence="11" id="KW-0234">DNA repair</keyword>
<feature type="domain" description="HTH araC/xylS-type" evidence="12">
    <location>
        <begin position="81"/>
        <end position="178"/>
    </location>
</feature>
<evidence type="ECO:0000256" key="5">
    <source>
        <dbReference type="ARBA" id="ARBA00022763"/>
    </source>
</evidence>
<comment type="cofactor">
    <cofactor evidence="1">
        <name>Zn(2+)</name>
        <dbReference type="ChEBI" id="CHEBI:29105"/>
    </cofactor>
</comment>
<dbReference type="Gene3D" id="3.40.10.10">
    <property type="entry name" value="DNA Methylphosphotriester Repair Domain"/>
    <property type="match status" value="1"/>
</dbReference>